<comment type="caution">
    <text evidence="1">The sequence shown here is derived from an EMBL/GenBank/DDBJ whole genome shotgun (WGS) entry which is preliminary data.</text>
</comment>
<keyword evidence="2" id="KW-1185">Reference proteome</keyword>
<dbReference type="EMBL" id="CAJPIN010003953">
    <property type="protein sequence ID" value="CAG2056506.1"/>
    <property type="molecule type" value="Genomic_DNA"/>
</dbReference>
<name>A0ABN7NMA6_TIMPD</name>
<dbReference type="Proteomes" id="UP001153148">
    <property type="component" value="Unassembled WGS sequence"/>
</dbReference>
<evidence type="ECO:0000313" key="1">
    <source>
        <dbReference type="EMBL" id="CAG2056506.1"/>
    </source>
</evidence>
<evidence type="ECO:0000313" key="2">
    <source>
        <dbReference type="Proteomes" id="UP001153148"/>
    </source>
</evidence>
<protein>
    <submittedName>
        <fullName evidence="1">Uncharacterized protein</fullName>
    </submittedName>
</protein>
<accession>A0ABN7NMA6</accession>
<gene>
    <name evidence="1" type="ORF">TPAB3V08_LOCUS3497</name>
</gene>
<reference evidence="1" key="1">
    <citation type="submission" date="2021-03" db="EMBL/GenBank/DDBJ databases">
        <authorList>
            <person name="Tran Van P."/>
        </authorList>
    </citation>
    <scope>NUCLEOTIDE SEQUENCE</scope>
</reference>
<proteinExistence type="predicted"/>
<sequence length="110" mass="12737">MFCCRVPRFREVCNPGEVIIKGCHQCTCSHTMFNVCEPISNCEEGTPDRSDRDYHYVIEFLLTWVMEHCIFIGDVQSVHRCNHNTVQLSCTPQMFSRVVPLELHNSLNMA</sequence>
<organism evidence="1 2">
    <name type="scientific">Timema podura</name>
    <name type="common">Walking stick</name>
    <dbReference type="NCBI Taxonomy" id="61482"/>
    <lineage>
        <taxon>Eukaryota</taxon>
        <taxon>Metazoa</taxon>
        <taxon>Ecdysozoa</taxon>
        <taxon>Arthropoda</taxon>
        <taxon>Hexapoda</taxon>
        <taxon>Insecta</taxon>
        <taxon>Pterygota</taxon>
        <taxon>Neoptera</taxon>
        <taxon>Polyneoptera</taxon>
        <taxon>Phasmatodea</taxon>
        <taxon>Timematodea</taxon>
        <taxon>Timematoidea</taxon>
        <taxon>Timematidae</taxon>
        <taxon>Timema</taxon>
    </lineage>
</organism>